<dbReference type="PANTHER" id="PTHR38764">
    <property type="entry name" value="ACYL CARRIER PROTEIN PHOSPHODIESTERASE"/>
    <property type="match status" value="1"/>
</dbReference>
<reference evidence="4 5" key="1">
    <citation type="journal article" date="2021" name="Int. J. Syst. Evol. Microbiol.">
        <title>Capnocytophaga periodontitidis sp. nov., isolated from subgingival plaque of periodontitis patient.</title>
        <authorList>
            <person name="Zhang Y."/>
            <person name="Qiao D."/>
            <person name="Shi W."/>
            <person name="Wu D."/>
            <person name="Cai M."/>
        </authorList>
    </citation>
    <scope>NUCLEOTIDE SEQUENCE [LARGE SCALE GENOMIC DNA]</scope>
    <source>
        <strain evidence="4 5">051621</strain>
    </source>
</reference>
<dbReference type="PANTHER" id="PTHR38764:SF1">
    <property type="entry name" value="ACYL CARRIER PROTEIN PHOSPHODIESTERASE"/>
    <property type="match status" value="1"/>
</dbReference>
<gene>
    <name evidence="4" type="ORF">I7X30_10560</name>
</gene>
<evidence type="ECO:0000256" key="2">
    <source>
        <dbReference type="ARBA" id="ARBA00022801"/>
    </source>
</evidence>
<dbReference type="InterPro" id="IPR007431">
    <property type="entry name" value="ACP_PD"/>
</dbReference>
<keyword evidence="3" id="KW-0443">Lipid metabolism</keyword>
<name>A0ABS0SP03_9FLAO</name>
<evidence type="ECO:0000256" key="1">
    <source>
        <dbReference type="ARBA" id="ARBA00022516"/>
    </source>
</evidence>
<comment type="caution">
    <text evidence="4">The sequence shown here is derived from an EMBL/GenBank/DDBJ whole genome shotgun (WGS) entry which is preliminary data.</text>
</comment>
<protein>
    <submittedName>
        <fullName evidence="4">Acyl carrier protein phosphodiesterase</fullName>
    </submittedName>
</protein>
<keyword evidence="2" id="KW-0378">Hydrolase</keyword>
<evidence type="ECO:0000313" key="5">
    <source>
        <dbReference type="Proteomes" id="UP000641139"/>
    </source>
</evidence>
<dbReference type="EMBL" id="JAEFDC010000009">
    <property type="protein sequence ID" value="MBI1647495.1"/>
    <property type="molecule type" value="Genomic_DNA"/>
</dbReference>
<proteinExistence type="predicted"/>
<dbReference type="Pfam" id="PF04336">
    <property type="entry name" value="ACP_PD"/>
    <property type="match status" value="1"/>
</dbReference>
<evidence type="ECO:0000313" key="4">
    <source>
        <dbReference type="EMBL" id="MBI1647495.1"/>
    </source>
</evidence>
<keyword evidence="1" id="KW-0444">Lipid biosynthesis</keyword>
<accession>A0ABS0SP03</accession>
<dbReference type="RefSeq" id="WP_198467064.1">
    <property type="nucleotide sequence ID" value="NZ_JAEFDB010000001.1"/>
</dbReference>
<dbReference type="Proteomes" id="UP000641139">
    <property type="component" value="Unassembled WGS sequence"/>
</dbReference>
<keyword evidence="5" id="KW-1185">Reference proteome</keyword>
<organism evidence="4 5">
    <name type="scientific">Capnocytophaga periodontitidis</name>
    <dbReference type="NCBI Taxonomy" id="2795027"/>
    <lineage>
        <taxon>Bacteria</taxon>
        <taxon>Pseudomonadati</taxon>
        <taxon>Bacteroidota</taxon>
        <taxon>Flavobacteriia</taxon>
        <taxon>Flavobacteriales</taxon>
        <taxon>Flavobacteriaceae</taxon>
        <taxon>Capnocytophaga</taxon>
    </lineage>
</organism>
<evidence type="ECO:0000256" key="3">
    <source>
        <dbReference type="ARBA" id="ARBA00023098"/>
    </source>
</evidence>
<sequence>MNFLAHIYLSGEGDELLTIGNFIADTVRGKEYLQYPEAMQRGILLHRRIDTFTDAHAIFRKSKHRLVPTYNHYAGVLVDIYYDYFLAKHWKEYSTISLEQYAQRFYNSLQKYQHLLSEKAQKLSKYIIAEHWLEKYQTIEGIASILYQMDSRTGFISKMQYAASDLCKNEKLYEKEFGNFFGEIQKSI</sequence>